<evidence type="ECO:0000313" key="2">
    <source>
        <dbReference type="EMBL" id="TGK01005.1"/>
    </source>
</evidence>
<keyword evidence="1" id="KW-0732">Signal</keyword>
<keyword evidence="3" id="KW-1185">Reference proteome</keyword>
<dbReference type="AlphaFoldDB" id="A0A4R9FRI7"/>
<dbReference type="PROSITE" id="PS51257">
    <property type="entry name" value="PROKAR_LIPOPROTEIN"/>
    <property type="match status" value="1"/>
</dbReference>
<dbReference type="OrthoDB" id="9784685at2"/>
<feature type="chain" id="PRO_5020637234" description="Efflux RND transporter periplasmic adaptor subunit" evidence="1">
    <location>
        <begin position="22"/>
        <end position="219"/>
    </location>
</feature>
<dbReference type="Proteomes" id="UP000297453">
    <property type="component" value="Unassembled WGS sequence"/>
</dbReference>
<organism evidence="2 3">
    <name type="scientific">Leptospira semungkisensis</name>
    <dbReference type="NCBI Taxonomy" id="2484985"/>
    <lineage>
        <taxon>Bacteria</taxon>
        <taxon>Pseudomonadati</taxon>
        <taxon>Spirochaetota</taxon>
        <taxon>Spirochaetia</taxon>
        <taxon>Leptospirales</taxon>
        <taxon>Leptospiraceae</taxon>
        <taxon>Leptospira</taxon>
    </lineage>
</organism>
<feature type="signal peptide" evidence="1">
    <location>
        <begin position="1"/>
        <end position="21"/>
    </location>
</feature>
<dbReference type="RefSeq" id="WP_135589028.1">
    <property type="nucleotide sequence ID" value="NZ_RQEP01000018.1"/>
</dbReference>
<sequence>MQTIKSFLIPFLVSLCISLLASCKKKESEKSLTAQFVKVIAVESIAPEKGYSAFGKIIPAFGRTKHKFSPDASTEFDLNVDVPPEILSAVALRSQVKVKLPLTNSAPVPGTILSKSENHLLVRFRFQGRSIDESGAEVLFPAYIKSRFFALPIKSIIGPEGKNPYVFKIHDGRAIKLKIEPQGIYENKALVSGPLQKGDEIAVEGMENLADGEVVRVLK</sequence>
<comment type="caution">
    <text evidence="2">The sequence shown here is derived from an EMBL/GenBank/DDBJ whole genome shotgun (WGS) entry which is preliminary data.</text>
</comment>
<proteinExistence type="predicted"/>
<protein>
    <recommendedName>
        <fullName evidence="4">Efflux RND transporter periplasmic adaptor subunit</fullName>
    </recommendedName>
</protein>
<reference evidence="2" key="1">
    <citation type="journal article" date="2019" name="PLoS Negl. Trop. Dis.">
        <title>Revisiting the worldwide diversity of Leptospira species in the environment.</title>
        <authorList>
            <person name="Vincent A.T."/>
            <person name="Schiettekatte O."/>
            <person name="Bourhy P."/>
            <person name="Veyrier F.J."/>
            <person name="Picardeau M."/>
        </authorList>
    </citation>
    <scope>NUCLEOTIDE SEQUENCE [LARGE SCALE GENOMIC DNA]</scope>
    <source>
        <strain evidence="2">SSS9</strain>
    </source>
</reference>
<accession>A0A4R9FRI7</accession>
<evidence type="ECO:0000313" key="3">
    <source>
        <dbReference type="Proteomes" id="UP000297453"/>
    </source>
</evidence>
<dbReference type="EMBL" id="RQEP01000018">
    <property type="protein sequence ID" value="TGK01005.1"/>
    <property type="molecule type" value="Genomic_DNA"/>
</dbReference>
<evidence type="ECO:0008006" key="4">
    <source>
        <dbReference type="Google" id="ProtNLM"/>
    </source>
</evidence>
<name>A0A4R9FRI7_9LEPT</name>
<dbReference type="Gene3D" id="2.40.420.20">
    <property type="match status" value="1"/>
</dbReference>
<evidence type="ECO:0000256" key="1">
    <source>
        <dbReference type="SAM" id="SignalP"/>
    </source>
</evidence>
<gene>
    <name evidence="2" type="ORF">EHO59_13890</name>
</gene>